<evidence type="ECO:0000313" key="2">
    <source>
        <dbReference type="Proteomes" id="UP000481421"/>
    </source>
</evidence>
<accession>A0A6B3RXR0</accession>
<comment type="caution">
    <text evidence="1">The sequence shown here is derived from an EMBL/GenBank/DDBJ whole genome shotgun (WGS) entry which is preliminary data.</text>
</comment>
<reference evidence="1 2" key="1">
    <citation type="submission" date="2020-02" db="EMBL/GenBank/DDBJ databases">
        <title>Rhodobacter algicola sp. nov., isolated from microalga culture.</title>
        <authorList>
            <person name="Park C.-Y."/>
        </authorList>
    </citation>
    <scope>NUCLEOTIDE SEQUENCE [LARGE SCALE GENOMIC DNA]</scope>
    <source>
        <strain evidence="1 2">ETT8</strain>
    </source>
</reference>
<protein>
    <submittedName>
        <fullName evidence="1">Uncharacterized protein</fullName>
    </submittedName>
</protein>
<sequence length="47" mass="4874">MLDAARVEPFAPNGKDFGAVFLRSDLAKVPQFSSAALISGPKPGKNG</sequence>
<keyword evidence="2" id="KW-1185">Reference proteome</keyword>
<evidence type="ECO:0000313" key="1">
    <source>
        <dbReference type="EMBL" id="NEX48675.1"/>
    </source>
</evidence>
<name>A0A6B3RXR0_9RHOB</name>
<dbReference type="EMBL" id="JAAIKE010000015">
    <property type="protein sequence ID" value="NEX48675.1"/>
    <property type="molecule type" value="Genomic_DNA"/>
</dbReference>
<dbReference type="Proteomes" id="UP000481421">
    <property type="component" value="Unassembled WGS sequence"/>
</dbReference>
<organism evidence="1 2">
    <name type="scientific">Pseudotabrizicola algicola</name>
    <dbReference type="NCBI Taxonomy" id="2709381"/>
    <lineage>
        <taxon>Bacteria</taxon>
        <taxon>Pseudomonadati</taxon>
        <taxon>Pseudomonadota</taxon>
        <taxon>Alphaproteobacteria</taxon>
        <taxon>Rhodobacterales</taxon>
        <taxon>Paracoccaceae</taxon>
        <taxon>Pseudotabrizicola</taxon>
    </lineage>
</organism>
<gene>
    <name evidence="1" type="ORF">G3572_20990</name>
</gene>
<dbReference type="AlphaFoldDB" id="A0A6B3RXR0"/>
<proteinExistence type="predicted"/>